<accession>A0A067NJI5</accession>
<dbReference type="Proteomes" id="UP000027073">
    <property type="component" value="Unassembled WGS sequence"/>
</dbReference>
<feature type="region of interest" description="Disordered" evidence="1">
    <location>
        <begin position="1"/>
        <end position="54"/>
    </location>
</feature>
<dbReference type="AlphaFoldDB" id="A0A067NJI5"/>
<dbReference type="HOGENOM" id="CLU_135406_0_0_1"/>
<name>A0A067NJI5_PLEO1</name>
<dbReference type="STRING" id="1137138.A0A067NJI5"/>
<dbReference type="OrthoDB" id="2971978at2759"/>
<evidence type="ECO:0000313" key="3">
    <source>
        <dbReference type="Proteomes" id="UP000027073"/>
    </source>
</evidence>
<feature type="compositionally biased region" description="Basic and acidic residues" evidence="1">
    <location>
        <begin position="1"/>
        <end position="10"/>
    </location>
</feature>
<dbReference type="VEuPathDB" id="FungiDB:PLEOSDRAFT_1043366"/>
<evidence type="ECO:0000256" key="1">
    <source>
        <dbReference type="SAM" id="MobiDB-lite"/>
    </source>
</evidence>
<protein>
    <submittedName>
        <fullName evidence="2">Uncharacterized protein</fullName>
    </submittedName>
</protein>
<proteinExistence type="predicted"/>
<organism evidence="2 3">
    <name type="scientific">Pleurotus ostreatus (strain PC15)</name>
    <name type="common">Oyster mushroom</name>
    <dbReference type="NCBI Taxonomy" id="1137138"/>
    <lineage>
        <taxon>Eukaryota</taxon>
        <taxon>Fungi</taxon>
        <taxon>Dikarya</taxon>
        <taxon>Basidiomycota</taxon>
        <taxon>Agaricomycotina</taxon>
        <taxon>Agaricomycetes</taxon>
        <taxon>Agaricomycetidae</taxon>
        <taxon>Agaricales</taxon>
        <taxon>Pleurotineae</taxon>
        <taxon>Pleurotaceae</taxon>
        <taxon>Pleurotus</taxon>
    </lineage>
</organism>
<reference evidence="3" key="1">
    <citation type="journal article" date="2014" name="Proc. Natl. Acad. Sci. U.S.A.">
        <title>Extensive sampling of basidiomycete genomes demonstrates inadequacy of the white-rot/brown-rot paradigm for wood decay fungi.</title>
        <authorList>
            <person name="Riley R."/>
            <person name="Salamov A.A."/>
            <person name="Brown D.W."/>
            <person name="Nagy L.G."/>
            <person name="Floudas D."/>
            <person name="Held B.W."/>
            <person name="Levasseur A."/>
            <person name="Lombard V."/>
            <person name="Morin E."/>
            <person name="Otillar R."/>
            <person name="Lindquist E.A."/>
            <person name="Sun H."/>
            <person name="LaButti K.M."/>
            <person name="Schmutz J."/>
            <person name="Jabbour D."/>
            <person name="Luo H."/>
            <person name="Baker S.E."/>
            <person name="Pisabarro A.G."/>
            <person name="Walton J.D."/>
            <person name="Blanchette R.A."/>
            <person name="Henrissat B."/>
            <person name="Martin F."/>
            <person name="Cullen D."/>
            <person name="Hibbett D.S."/>
            <person name="Grigoriev I.V."/>
        </authorList>
    </citation>
    <scope>NUCLEOTIDE SEQUENCE [LARGE SCALE GENOMIC DNA]</scope>
    <source>
        <strain evidence="3">PC15</strain>
    </source>
</reference>
<sequence length="169" mass="19042">MRREDREKPPAQDAVEGPPGKISASSSDLDSSKPFKADLSSEHADSRASQLPELEDHWTYPEGVRPLDLSDEEGLTKSHLLVAFTPAARKEWETAYLEDAYFKDKFEAADVAHPDRVLTPSRFQKGSNGLLYFIDADWNYRLCVPQGRVSFVLKLIHEPPYESAHEGAR</sequence>
<dbReference type="InParanoid" id="A0A067NJI5"/>
<feature type="compositionally biased region" description="Basic and acidic residues" evidence="1">
    <location>
        <begin position="30"/>
        <end position="46"/>
    </location>
</feature>
<feature type="non-terminal residue" evidence="2">
    <location>
        <position position="169"/>
    </location>
</feature>
<gene>
    <name evidence="2" type="ORF">PLEOSDRAFT_1043366</name>
</gene>
<evidence type="ECO:0000313" key="2">
    <source>
        <dbReference type="EMBL" id="KDQ27175.1"/>
    </source>
</evidence>
<dbReference type="EMBL" id="KL198009">
    <property type="protein sequence ID" value="KDQ27175.1"/>
    <property type="molecule type" value="Genomic_DNA"/>
</dbReference>